<gene>
    <name evidence="1" type="ORF">PPRIM_AZ9-3.1.T0580223</name>
</gene>
<comment type="caution">
    <text evidence="1">The sequence shown here is derived from an EMBL/GenBank/DDBJ whole genome shotgun (WGS) entry which is preliminary data.</text>
</comment>
<reference evidence="1" key="1">
    <citation type="submission" date="2021-01" db="EMBL/GenBank/DDBJ databases">
        <authorList>
            <consortium name="Genoscope - CEA"/>
            <person name="William W."/>
        </authorList>
    </citation>
    <scope>NUCLEOTIDE SEQUENCE</scope>
</reference>
<sequence>MKIANLISKLHKSIYQFSDVNTKLASIIFTNVALESNFDQKFPGAKQIFHFNEQQKESIVKTKKNQQEIIQFNDSNYLGLYVNKIYNNPINRATRFEYAYVEFANKDYWQHMYEIVGTMDPQSSTLIIRIKEDVLKECLECDLDTLDQYKSLFIQKIVNIGMITLFQITLKYQKTLQKEGIIEFAFCCLYSKEDIFTYGQKTLLYKSKGSIHKQMGQKFMIHRPEAVIGEVYPKLE</sequence>
<organism evidence="1 2">
    <name type="scientific">Paramecium primaurelia</name>
    <dbReference type="NCBI Taxonomy" id="5886"/>
    <lineage>
        <taxon>Eukaryota</taxon>
        <taxon>Sar</taxon>
        <taxon>Alveolata</taxon>
        <taxon>Ciliophora</taxon>
        <taxon>Intramacronucleata</taxon>
        <taxon>Oligohymenophorea</taxon>
        <taxon>Peniculida</taxon>
        <taxon>Parameciidae</taxon>
        <taxon>Paramecium</taxon>
    </lineage>
</organism>
<name>A0A8S1MB64_PARPR</name>
<keyword evidence="2" id="KW-1185">Reference proteome</keyword>
<dbReference type="OMA" id="HMYEIVG"/>
<evidence type="ECO:0000313" key="2">
    <source>
        <dbReference type="Proteomes" id="UP000688137"/>
    </source>
</evidence>
<accession>A0A8S1MB64</accession>
<evidence type="ECO:0000313" key="1">
    <source>
        <dbReference type="EMBL" id="CAD8077658.1"/>
    </source>
</evidence>
<dbReference type="AlphaFoldDB" id="A0A8S1MB64"/>
<dbReference type="EMBL" id="CAJJDM010000059">
    <property type="protein sequence ID" value="CAD8077658.1"/>
    <property type="molecule type" value="Genomic_DNA"/>
</dbReference>
<proteinExistence type="predicted"/>
<dbReference type="Proteomes" id="UP000688137">
    <property type="component" value="Unassembled WGS sequence"/>
</dbReference>
<protein>
    <submittedName>
        <fullName evidence="1">Uncharacterized protein</fullName>
    </submittedName>
</protein>